<protein>
    <submittedName>
        <fullName evidence="4">Glycoside hydrolase family 5</fullName>
    </submittedName>
</protein>
<evidence type="ECO:0000313" key="5">
    <source>
        <dbReference type="Proteomes" id="UP000001903"/>
    </source>
</evidence>
<dbReference type="Proteomes" id="UP000001903">
    <property type="component" value="Plasmid pHTUR02"/>
</dbReference>
<sequence>MYNRREVLKSTAIGTTIGLGVLASSTTTTAAGASFGDGVNLQPAYYCGGDQNLGWDLMNDHPDIETVRIEIEPPSGGETSADLADIRRWIDEANANGYQVIATYHHWPNNGSGDPQDLQDAADWWVQNYDYLSQNSSFVINLHNEWGTHDVSAQEYGNAYDSALSRLRDSAYDGTVICDVPGYGQEPQIAADSVDYISDDDIAFSVHVYAKAWNQYAGEPLQMSHLDYLDTNQPHPCLIGEFGPLGPDDRTDWSAVVDHAKSLGWPVLGWAWNGDGESDPMNMTAPFWGDDCGATSYSKTSYFSTVYDKLGGGSSGGGGGETTAHYLNAEYYSLNSVSTSTSRSGYWGDAYVTGFDSSGDSVTMDFDAAASGQRTVKIRYAAPHDDKECNLYINGQSVGQASLPYTTSFQQTTAGSYQFDAGYNEITIENGWGYYDIDAVVVE</sequence>
<dbReference type="CAZy" id="CBM35">
    <property type="family name" value="Carbohydrate-Binding Module Family 35"/>
</dbReference>
<dbReference type="InterPro" id="IPR008979">
    <property type="entry name" value="Galactose-bd-like_sf"/>
</dbReference>
<evidence type="ECO:0000256" key="2">
    <source>
        <dbReference type="ARBA" id="ARBA00023295"/>
    </source>
</evidence>
<gene>
    <name evidence="4" type="ordered locus">Htur_4674</name>
</gene>
<dbReference type="GO" id="GO:0030246">
    <property type="term" value="F:carbohydrate binding"/>
    <property type="evidence" value="ECO:0007669"/>
    <property type="project" value="InterPro"/>
</dbReference>
<dbReference type="InterPro" id="IPR001547">
    <property type="entry name" value="Glyco_hydro_5"/>
</dbReference>
<accession>D2S260</accession>
<dbReference type="HOGENOM" id="CLU_617681_0_0_2"/>
<keyword evidence="4" id="KW-0614">Plasmid</keyword>
<evidence type="ECO:0000256" key="1">
    <source>
        <dbReference type="ARBA" id="ARBA00022801"/>
    </source>
</evidence>
<organism evidence="4 5">
    <name type="scientific">Haloterrigena turkmenica (strain ATCC 51198 / DSM 5511 / JCM 9101 / NCIMB 13204 / VKM B-1734 / 4k)</name>
    <name type="common">Halococcus turkmenicus</name>
    <dbReference type="NCBI Taxonomy" id="543526"/>
    <lineage>
        <taxon>Archaea</taxon>
        <taxon>Methanobacteriati</taxon>
        <taxon>Methanobacteriota</taxon>
        <taxon>Stenosarchaea group</taxon>
        <taxon>Halobacteria</taxon>
        <taxon>Halobacteriales</taxon>
        <taxon>Natrialbaceae</taxon>
        <taxon>Haloterrigena</taxon>
    </lineage>
</organism>
<reference evidence="4 5" key="1">
    <citation type="journal article" date="2010" name="Stand. Genomic Sci.">
        <title>Complete genome sequence of Haloterrigena turkmenica type strain (4k).</title>
        <authorList>
            <person name="Saunders E."/>
            <person name="Tindall B.J."/>
            <person name="Fahnrich R."/>
            <person name="Lapidus A."/>
            <person name="Copeland A."/>
            <person name="Del Rio T.G."/>
            <person name="Lucas S."/>
            <person name="Chen F."/>
            <person name="Tice H."/>
            <person name="Cheng J.F."/>
            <person name="Han C."/>
            <person name="Detter J.C."/>
            <person name="Bruce D."/>
            <person name="Goodwin L."/>
            <person name="Chain P."/>
            <person name="Pitluck S."/>
            <person name="Pati A."/>
            <person name="Ivanova N."/>
            <person name="Mavromatis K."/>
            <person name="Chen A."/>
            <person name="Palaniappan K."/>
            <person name="Land M."/>
            <person name="Hauser L."/>
            <person name="Chang Y.J."/>
            <person name="Jeffries C.D."/>
            <person name="Brettin T."/>
            <person name="Rohde M."/>
            <person name="Goker M."/>
            <person name="Bristow J."/>
            <person name="Eisen J.A."/>
            <person name="Markowitz V."/>
            <person name="Hugenholtz P."/>
            <person name="Klenk H.P."/>
            <person name="Kyrpides N.C."/>
        </authorList>
    </citation>
    <scope>NUCLEOTIDE SEQUENCE [LARGE SCALE GENOMIC DNA]</scope>
    <source>
        <strain evidence="5">ATCC 51198 / DSM 5511 / JCM 9101 / NCIMB 13204 / VKM B-1734 / 4k</strain>
    </source>
</reference>
<proteinExistence type="predicted"/>
<dbReference type="PROSITE" id="PS51175">
    <property type="entry name" value="CBM6"/>
    <property type="match status" value="1"/>
</dbReference>
<dbReference type="Pfam" id="PF16990">
    <property type="entry name" value="CBM_35"/>
    <property type="match status" value="1"/>
</dbReference>
<dbReference type="EMBL" id="CP001862">
    <property type="protein sequence ID" value="ADB63457.1"/>
    <property type="molecule type" value="Genomic_DNA"/>
</dbReference>
<feature type="domain" description="CBM6" evidence="3">
    <location>
        <begin position="324"/>
        <end position="443"/>
    </location>
</feature>
<dbReference type="Gene3D" id="2.60.120.260">
    <property type="entry name" value="Galactose-binding domain-like"/>
    <property type="match status" value="1"/>
</dbReference>
<keyword evidence="1 4" id="KW-0378">Hydrolase</keyword>
<keyword evidence="5" id="KW-1185">Reference proteome</keyword>
<dbReference type="GO" id="GO:0000272">
    <property type="term" value="P:polysaccharide catabolic process"/>
    <property type="evidence" value="ECO:0007669"/>
    <property type="project" value="InterPro"/>
</dbReference>
<dbReference type="SUPFAM" id="SSF51445">
    <property type="entry name" value="(Trans)glycosidases"/>
    <property type="match status" value="1"/>
</dbReference>
<dbReference type="SUPFAM" id="SSF49785">
    <property type="entry name" value="Galactose-binding domain-like"/>
    <property type="match status" value="1"/>
</dbReference>
<geneLocation type="plasmid" evidence="4 5">
    <name>pHTUR02</name>
</geneLocation>
<dbReference type="Pfam" id="PF00150">
    <property type="entry name" value="Cellulase"/>
    <property type="match status" value="1"/>
</dbReference>
<dbReference type="GO" id="GO:0004553">
    <property type="term" value="F:hydrolase activity, hydrolyzing O-glycosyl compounds"/>
    <property type="evidence" value="ECO:0007669"/>
    <property type="project" value="InterPro"/>
</dbReference>
<evidence type="ECO:0000259" key="3">
    <source>
        <dbReference type="PROSITE" id="PS51175"/>
    </source>
</evidence>
<evidence type="ECO:0000313" key="4">
    <source>
        <dbReference type="EMBL" id="ADB63457.1"/>
    </source>
</evidence>
<dbReference type="AlphaFoldDB" id="D2S260"/>
<dbReference type="CAZy" id="GH5">
    <property type="family name" value="Glycoside Hydrolase Family 5"/>
</dbReference>
<dbReference type="InterPro" id="IPR017853">
    <property type="entry name" value="GH"/>
</dbReference>
<dbReference type="InterPro" id="IPR005084">
    <property type="entry name" value="CBM6"/>
</dbReference>
<dbReference type="KEGG" id="htu:Htur_4674"/>
<dbReference type="CDD" id="cd04086">
    <property type="entry name" value="CBM35_mannanase-like"/>
    <property type="match status" value="1"/>
</dbReference>
<name>D2S260_HALTV</name>
<keyword evidence="2" id="KW-0326">Glycosidase</keyword>
<dbReference type="Gene3D" id="3.20.20.80">
    <property type="entry name" value="Glycosidases"/>
    <property type="match status" value="1"/>
</dbReference>